<organism evidence="9 10">
    <name type="scientific">Thermogemmatispora tikiterensis</name>
    <dbReference type="NCBI Taxonomy" id="1825093"/>
    <lineage>
        <taxon>Bacteria</taxon>
        <taxon>Bacillati</taxon>
        <taxon>Chloroflexota</taxon>
        <taxon>Ktedonobacteria</taxon>
        <taxon>Thermogemmatisporales</taxon>
        <taxon>Thermogemmatisporaceae</taxon>
        <taxon>Thermogemmatispora</taxon>
    </lineage>
</organism>
<comment type="caution">
    <text evidence="9">The sequence shown here is derived from an EMBL/GenBank/DDBJ whole genome shotgun (WGS) entry which is preliminary data.</text>
</comment>
<keyword evidence="2" id="KW-0808">Transferase</keyword>
<dbReference type="SMART" id="SM00220">
    <property type="entry name" value="S_TKc"/>
    <property type="match status" value="1"/>
</dbReference>
<reference evidence="9 10" key="1">
    <citation type="submission" date="2016-08" db="EMBL/GenBank/DDBJ databases">
        <title>Analysis of Carbohydrate Active Enzymes in Thermogemmatispora T81 Reveals Carbohydrate Degradation Ability.</title>
        <authorList>
            <person name="Tomazini A."/>
            <person name="Lal S."/>
            <person name="Stott M."/>
            <person name="Henrissat B."/>
            <person name="Polikarpov I."/>
            <person name="Sparling R."/>
            <person name="Levin D.B."/>
        </authorList>
    </citation>
    <scope>NUCLEOTIDE SEQUENCE [LARGE SCALE GENOMIC DNA]</scope>
    <source>
        <strain evidence="9 10">T81</strain>
    </source>
</reference>
<keyword evidence="7" id="KW-1133">Transmembrane helix</keyword>
<keyword evidence="7" id="KW-0472">Membrane</keyword>
<keyword evidence="3" id="KW-0547">Nucleotide-binding</keyword>
<evidence type="ECO:0000256" key="6">
    <source>
        <dbReference type="SAM" id="MobiDB-lite"/>
    </source>
</evidence>
<keyword evidence="7" id="KW-0812">Transmembrane</keyword>
<keyword evidence="10" id="KW-1185">Reference proteome</keyword>
<name>A0A328VGY7_9CHLR</name>
<evidence type="ECO:0000256" key="3">
    <source>
        <dbReference type="ARBA" id="ARBA00022741"/>
    </source>
</evidence>
<keyword evidence="4" id="KW-0418">Kinase</keyword>
<dbReference type="InterPro" id="IPR008271">
    <property type="entry name" value="Ser/Thr_kinase_AS"/>
</dbReference>
<dbReference type="Pfam" id="PF00069">
    <property type="entry name" value="Pkinase"/>
    <property type="match status" value="1"/>
</dbReference>
<proteinExistence type="predicted"/>
<evidence type="ECO:0000256" key="4">
    <source>
        <dbReference type="ARBA" id="ARBA00022777"/>
    </source>
</evidence>
<feature type="domain" description="Protein kinase" evidence="8">
    <location>
        <begin position="12"/>
        <end position="318"/>
    </location>
</feature>
<gene>
    <name evidence="9" type="ORF">A4R35_07475</name>
</gene>
<evidence type="ECO:0000256" key="7">
    <source>
        <dbReference type="SAM" id="Phobius"/>
    </source>
</evidence>
<protein>
    <recommendedName>
        <fullName evidence="1">non-specific serine/threonine protein kinase</fullName>
        <ecNumber evidence="1">2.7.11.1</ecNumber>
    </recommendedName>
</protein>
<dbReference type="OrthoDB" id="9814968at2"/>
<evidence type="ECO:0000256" key="5">
    <source>
        <dbReference type="ARBA" id="ARBA00022840"/>
    </source>
</evidence>
<evidence type="ECO:0000313" key="10">
    <source>
        <dbReference type="Proteomes" id="UP000248706"/>
    </source>
</evidence>
<dbReference type="RefSeq" id="WP_112428045.1">
    <property type="nucleotide sequence ID" value="NZ_MCIF01000002.1"/>
</dbReference>
<dbReference type="GO" id="GO:0004674">
    <property type="term" value="F:protein serine/threonine kinase activity"/>
    <property type="evidence" value="ECO:0007669"/>
    <property type="project" value="UniProtKB-EC"/>
</dbReference>
<feature type="transmembrane region" description="Helical" evidence="7">
    <location>
        <begin position="450"/>
        <end position="475"/>
    </location>
</feature>
<dbReference type="InterPro" id="IPR000719">
    <property type="entry name" value="Prot_kinase_dom"/>
</dbReference>
<dbReference type="PANTHER" id="PTHR43289">
    <property type="entry name" value="MITOGEN-ACTIVATED PROTEIN KINASE KINASE KINASE 20-RELATED"/>
    <property type="match status" value="1"/>
</dbReference>
<dbReference type="PANTHER" id="PTHR43289:SF6">
    <property type="entry name" value="SERINE_THREONINE-PROTEIN KINASE NEKL-3"/>
    <property type="match status" value="1"/>
</dbReference>
<dbReference type="Gene3D" id="1.10.510.10">
    <property type="entry name" value="Transferase(Phosphotransferase) domain 1"/>
    <property type="match status" value="1"/>
</dbReference>
<dbReference type="Gene3D" id="3.30.200.20">
    <property type="entry name" value="Phosphorylase Kinase, domain 1"/>
    <property type="match status" value="1"/>
</dbReference>
<feature type="region of interest" description="Disordered" evidence="6">
    <location>
        <begin position="361"/>
        <end position="426"/>
    </location>
</feature>
<dbReference type="GO" id="GO:0005524">
    <property type="term" value="F:ATP binding"/>
    <property type="evidence" value="ECO:0007669"/>
    <property type="project" value="UniProtKB-KW"/>
</dbReference>
<accession>A0A328VGY7</accession>
<sequence length="493" mass="54727">MNMLVGKTLGGYRLLRLLESGGMGDIYLAQHERIGRKVAIKVICSDLRSAPLSPEGIQAARRFIREARAVAELEHEHILPLYHFGEETLEPDSTVITYLVMPYLSEGSLWKWLQRRTQQYGFSWPISAEEAGYYLLQAASALQCAHDHGIVHRDIKPTNFLIRVDRGPLSPTVDAERAALLNRIFPHGRPHLLLADFGLATFYRQGRSFHRSVGTPLYMAPEQFDDPAQADAVAVGPPADQYALAVMIYQLVTGRAVFEGTASQLLHHHHHTPPTPPSVYNSSLPRELDEIFLRALAKKPEQRFPTILAFAQAYDAVIQARLQASAQLHQQRSEVRALAVAANHAACLALPGPVEERLVTPRRTPQPEEVPLKAAAQLRRAQEERERRQRQRQTPTPAAVKQAGQEGAAEESEPAPAPEPLSESERGLEVKAKAVARPPKPEPFLLTSRLLVLTLTLLAIVILLGGLLLFLLLLAGHLGIFSHTMQTGERLWC</sequence>
<dbReference type="Proteomes" id="UP000248706">
    <property type="component" value="Unassembled WGS sequence"/>
</dbReference>
<evidence type="ECO:0000256" key="2">
    <source>
        <dbReference type="ARBA" id="ARBA00022679"/>
    </source>
</evidence>
<dbReference type="InterPro" id="IPR011009">
    <property type="entry name" value="Kinase-like_dom_sf"/>
</dbReference>
<dbReference type="EMBL" id="MCIF01000002">
    <property type="protein sequence ID" value="RAQ95372.1"/>
    <property type="molecule type" value="Genomic_DNA"/>
</dbReference>
<evidence type="ECO:0000256" key="1">
    <source>
        <dbReference type="ARBA" id="ARBA00012513"/>
    </source>
</evidence>
<dbReference type="AlphaFoldDB" id="A0A328VGY7"/>
<evidence type="ECO:0000259" key="8">
    <source>
        <dbReference type="PROSITE" id="PS50011"/>
    </source>
</evidence>
<dbReference type="EC" id="2.7.11.1" evidence="1"/>
<dbReference type="PROSITE" id="PS00108">
    <property type="entry name" value="PROTEIN_KINASE_ST"/>
    <property type="match status" value="1"/>
</dbReference>
<dbReference type="SUPFAM" id="SSF56112">
    <property type="entry name" value="Protein kinase-like (PK-like)"/>
    <property type="match status" value="1"/>
</dbReference>
<evidence type="ECO:0000313" key="9">
    <source>
        <dbReference type="EMBL" id="RAQ95372.1"/>
    </source>
</evidence>
<dbReference type="CDD" id="cd14014">
    <property type="entry name" value="STKc_PknB_like"/>
    <property type="match status" value="1"/>
</dbReference>
<keyword evidence="5" id="KW-0067">ATP-binding</keyword>
<dbReference type="PROSITE" id="PS50011">
    <property type="entry name" value="PROTEIN_KINASE_DOM"/>
    <property type="match status" value="1"/>
</dbReference>